<comment type="caution">
    <text evidence="8">The sequence shown here is derived from an EMBL/GenBank/DDBJ whole genome shotgun (WGS) entry which is preliminary data.</text>
</comment>
<keyword evidence="1" id="KW-0456">Lyase</keyword>
<name>A0A4R7YQ61_9FIRM</name>
<evidence type="ECO:0000256" key="2">
    <source>
        <dbReference type="ARBA" id="ARBA00023444"/>
    </source>
</evidence>
<evidence type="ECO:0000256" key="1">
    <source>
        <dbReference type="ARBA" id="ARBA00023239"/>
    </source>
</evidence>
<dbReference type="InterPro" id="IPR040523">
    <property type="entry name" value="AsnC_trans_reg2"/>
</dbReference>
<evidence type="ECO:0000259" key="6">
    <source>
        <dbReference type="Pfam" id="PF17805"/>
    </source>
</evidence>
<dbReference type="InterPro" id="IPR036390">
    <property type="entry name" value="WH_DNA-bd_sf"/>
</dbReference>
<dbReference type="Gene3D" id="3.30.70.3460">
    <property type="match status" value="1"/>
</dbReference>
<dbReference type="PANTHER" id="PTHR43413">
    <property type="entry name" value="TRANSCRIPTIONAL REGULATOR, ASNC FAMILY"/>
    <property type="match status" value="1"/>
</dbReference>
<dbReference type="SUPFAM" id="SSF46785">
    <property type="entry name" value="Winged helix' DNA-binding domain"/>
    <property type="match status" value="1"/>
</dbReference>
<dbReference type="EMBL" id="SODA01000032">
    <property type="protein sequence ID" value="TDV99015.1"/>
    <property type="molecule type" value="Genomic_DNA"/>
</dbReference>
<evidence type="ECO:0000313" key="9">
    <source>
        <dbReference type="Proteomes" id="UP000294697"/>
    </source>
</evidence>
<accession>A0A4R7YQ61</accession>
<dbReference type="PANTHER" id="PTHR43413:SF1">
    <property type="entry name" value="SIROHEME DECARBOXYLASE NIRL SUBUNIT"/>
    <property type="match status" value="1"/>
</dbReference>
<evidence type="ECO:0000259" key="7">
    <source>
        <dbReference type="Pfam" id="PF22451"/>
    </source>
</evidence>
<reference evidence="8 9" key="1">
    <citation type="submission" date="2019-03" db="EMBL/GenBank/DDBJ databases">
        <title>Subsurface microbial communities from deep shales in Ohio and West Virginia, USA.</title>
        <authorList>
            <person name="Wrighton K."/>
        </authorList>
    </citation>
    <scope>NUCLEOTIDE SEQUENCE [LARGE SCALE GENOMIC DNA]</scope>
    <source>
        <strain evidence="8 9">MSL9.2</strain>
    </source>
</reference>
<comment type="catalytic activity">
    <reaction evidence="5">
        <text>siroheme + 2 H(+) = 12,18-didecarboxysiroheme + 2 CO2</text>
        <dbReference type="Rhea" id="RHEA:19093"/>
        <dbReference type="ChEBI" id="CHEBI:15378"/>
        <dbReference type="ChEBI" id="CHEBI:16526"/>
        <dbReference type="ChEBI" id="CHEBI:60052"/>
        <dbReference type="ChEBI" id="CHEBI:140497"/>
        <dbReference type="EC" id="4.1.1.111"/>
    </reaction>
</comment>
<keyword evidence="8" id="KW-0238">DNA-binding</keyword>
<dbReference type="Pfam" id="PF17805">
    <property type="entry name" value="AsnC_trans_reg2"/>
    <property type="match status" value="1"/>
</dbReference>
<organism evidence="8 9">
    <name type="scientific">Halanaerobium saccharolyticum</name>
    <dbReference type="NCBI Taxonomy" id="43595"/>
    <lineage>
        <taxon>Bacteria</taxon>
        <taxon>Bacillati</taxon>
        <taxon>Bacillota</taxon>
        <taxon>Clostridia</taxon>
        <taxon>Halanaerobiales</taxon>
        <taxon>Halanaerobiaceae</taxon>
        <taxon>Halanaerobium</taxon>
    </lineage>
</organism>
<dbReference type="EC" id="4.1.1.111" evidence="4"/>
<dbReference type="InterPro" id="IPR050684">
    <property type="entry name" value="HTH-Siroheme_Decarb"/>
</dbReference>
<evidence type="ECO:0000313" key="8">
    <source>
        <dbReference type="EMBL" id="TDV99015.1"/>
    </source>
</evidence>
<protein>
    <recommendedName>
        <fullName evidence="4">siroheme decarboxylase</fullName>
        <ecNumber evidence="4">4.1.1.111</ecNumber>
    </recommendedName>
</protein>
<proteinExistence type="inferred from homology"/>
<dbReference type="GO" id="GO:0003677">
    <property type="term" value="F:DNA binding"/>
    <property type="evidence" value="ECO:0007669"/>
    <property type="project" value="UniProtKB-KW"/>
</dbReference>
<evidence type="ECO:0000256" key="4">
    <source>
        <dbReference type="ARBA" id="ARBA00023471"/>
    </source>
</evidence>
<evidence type="ECO:0000256" key="5">
    <source>
        <dbReference type="ARBA" id="ARBA00048470"/>
    </source>
</evidence>
<feature type="domain" description="Siroheme decarboxylase AsnC-like ligand binding" evidence="6">
    <location>
        <begin position="77"/>
        <end position="161"/>
    </location>
</feature>
<dbReference type="InterPro" id="IPR053953">
    <property type="entry name" value="NirdL-like_HTH"/>
</dbReference>
<dbReference type="GO" id="GO:0016829">
    <property type="term" value="F:lyase activity"/>
    <property type="evidence" value="ECO:0007669"/>
    <property type="project" value="UniProtKB-KW"/>
</dbReference>
<feature type="domain" description="Siroheme decarboxylase NirL-like HTH" evidence="7">
    <location>
        <begin position="20"/>
        <end position="65"/>
    </location>
</feature>
<dbReference type="AlphaFoldDB" id="A0A4R7YQ61"/>
<dbReference type="Proteomes" id="UP000294697">
    <property type="component" value="Unassembled WGS sequence"/>
</dbReference>
<evidence type="ECO:0000256" key="3">
    <source>
        <dbReference type="ARBA" id="ARBA00023457"/>
    </source>
</evidence>
<gene>
    <name evidence="8" type="ORF">C8C77_13217</name>
</gene>
<comment type="pathway">
    <text evidence="2">Porphyrin-containing compound metabolism.</text>
</comment>
<comment type="similarity">
    <text evidence="3">Belongs to the Ahb/Nir family.</text>
</comment>
<sequence>MISMNNISDNDFGEIVDELDKKIIKALETDIPLTLNPYQKIADNLNIDRAELLTRLQKLKERKILKRISAILHHRDSGYQANGMFVCHFNKQEIEEVGKEISELEAVSHCYQRKTYQNWPYNFYAMMHAKNKEELEKKIGQLVEKYQIEDYQVLYSTEELKKTSMKYFASNFDN</sequence>
<dbReference type="Pfam" id="PF22451">
    <property type="entry name" value="NirdL-like_HTH"/>
    <property type="match status" value="1"/>
</dbReference>